<comment type="caution">
    <text evidence="1">The sequence shown here is derived from an EMBL/GenBank/DDBJ whole genome shotgun (WGS) entry which is preliminary data.</text>
</comment>
<protein>
    <submittedName>
        <fullName evidence="1">Uncharacterized protein</fullName>
    </submittedName>
</protein>
<sequence length="306" mass="30506">MLVGLTAAAAELNKLDGFTGLTADLNILSGADAGGLTAAELLFVNGVTSAIQAQINGKAPTAHSHGTSEIDNDAITYAKIQNVVTDERLLGNIAGAGGIVTELSPAQVRTMINVEAGATADQSAGEIEAIVSHDNLLAFVLDKHVAHASVSIGTAAAGGLSGGGTIAATRALVINLSGLPALEANGIVSGDGYLVDNGGVMNRMAHSDGGIPIGTVTGTSDVLATADMNTYIEYTNAAAVTVTLNNGVGKKSNVVIIEQAGAGQVTVAGTATVNAANGKKTTKQRSVIILLCTAANTWTLFGDSTA</sequence>
<organism evidence="1">
    <name type="scientific">marine sediment metagenome</name>
    <dbReference type="NCBI Taxonomy" id="412755"/>
    <lineage>
        <taxon>unclassified sequences</taxon>
        <taxon>metagenomes</taxon>
        <taxon>ecological metagenomes</taxon>
    </lineage>
</organism>
<dbReference type="AlphaFoldDB" id="A0A0F9LC76"/>
<name>A0A0F9LC76_9ZZZZ</name>
<reference evidence="1" key="1">
    <citation type="journal article" date="2015" name="Nature">
        <title>Complex archaea that bridge the gap between prokaryotes and eukaryotes.</title>
        <authorList>
            <person name="Spang A."/>
            <person name="Saw J.H."/>
            <person name="Jorgensen S.L."/>
            <person name="Zaremba-Niedzwiedzka K."/>
            <person name="Martijn J."/>
            <person name="Lind A.E."/>
            <person name="van Eijk R."/>
            <person name="Schleper C."/>
            <person name="Guy L."/>
            <person name="Ettema T.J."/>
        </authorList>
    </citation>
    <scope>NUCLEOTIDE SEQUENCE</scope>
</reference>
<dbReference type="EMBL" id="LAZR01011418">
    <property type="protein sequence ID" value="KKM61790.1"/>
    <property type="molecule type" value="Genomic_DNA"/>
</dbReference>
<gene>
    <name evidence="1" type="ORF">LCGC14_1528180</name>
</gene>
<evidence type="ECO:0000313" key="1">
    <source>
        <dbReference type="EMBL" id="KKM61790.1"/>
    </source>
</evidence>
<proteinExistence type="predicted"/>
<accession>A0A0F9LC76</accession>